<keyword evidence="3" id="KW-1185">Reference proteome</keyword>
<evidence type="ECO:0000256" key="1">
    <source>
        <dbReference type="SAM" id="Phobius"/>
    </source>
</evidence>
<reference evidence="2 3" key="1">
    <citation type="journal article" date="2018" name="Int. J. Syst. Evol. Microbiol.">
        <title>Glycomyces paridis sp. nov., isolated from the medicinal plant Paris polyphylla.</title>
        <authorList>
            <person name="Fang X.M."/>
            <person name="Bai J.L."/>
            <person name="Su J."/>
            <person name="Zhao L.L."/>
            <person name="Liu H.Y."/>
            <person name="Ma B.P."/>
            <person name="Zhang Y.Q."/>
            <person name="Yu L.Y."/>
        </authorList>
    </citation>
    <scope>NUCLEOTIDE SEQUENCE [LARGE SCALE GENOMIC DNA]</scope>
    <source>
        <strain evidence="2 3">CPCC 204357</strain>
    </source>
</reference>
<dbReference type="AlphaFoldDB" id="A0A4S8NXS9"/>
<organism evidence="2 3">
    <name type="scientific">Glycomyces paridis</name>
    <dbReference type="NCBI Taxonomy" id="2126555"/>
    <lineage>
        <taxon>Bacteria</taxon>
        <taxon>Bacillati</taxon>
        <taxon>Actinomycetota</taxon>
        <taxon>Actinomycetes</taxon>
        <taxon>Glycomycetales</taxon>
        <taxon>Glycomycetaceae</taxon>
        <taxon>Glycomyces</taxon>
    </lineage>
</organism>
<evidence type="ECO:0000313" key="2">
    <source>
        <dbReference type="EMBL" id="THV21721.1"/>
    </source>
</evidence>
<gene>
    <name evidence="2" type="ORF">E9998_24500</name>
</gene>
<dbReference type="EMBL" id="STGX01000026">
    <property type="protein sequence ID" value="THV21721.1"/>
    <property type="molecule type" value="Genomic_DNA"/>
</dbReference>
<keyword evidence="1" id="KW-0812">Transmembrane</keyword>
<comment type="caution">
    <text evidence="2">The sequence shown here is derived from an EMBL/GenBank/DDBJ whole genome shotgun (WGS) entry which is preliminary data.</text>
</comment>
<protein>
    <recommendedName>
        <fullName evidence="4">PH domain-containing protein</fullName>
    </recommendedName>
</protein>
<keyword evidence="1" id="KW-1133">Transmembrane helix</keyword>
<feature type="transmembrane region" description="Helical" evidence="1">
    <location>
        <begin position="17"/>
        <end position="37"/>
    </location>
</feature>
<proteinExistence type="predicted"/>
<keyword evidence="1" id="KW-0472">Membrane</keyword>
<evidence type="ECO:0008006" key="4">
    <source>
        <dbReference type="Google" id="ProtNLM"/>
    </source>
</evidence>
<evidence type="ECO:0000313" key="3">
    <source>
        <dbReference type="Proteomes" id="UP000305792"/>
    </source>
</evidence>
<dbReference type="Proteomes" id="UP000305792">
    <property type="component" value="Unassembled WGS sequence"/>
</dbReference>
<sequence length="135" mass="14449">MDAAHPSGPIRVRHHSALSASLISTGFSAGGFGFLVLQLTGTPVLLVLGPILAAVGFASLKVPLFTYEEGTLHVHGPFGGRIRSYGRARGERLRSEEPHLYSVAADGRRRRIGTALAMRHDLAALHEAVRSTQDD</sequence>
<accession>A0A4S8NXS9</accession>
<dbReference type="RefSeq" id="WP_136532374.1">
    <property type="nucleotide sequence ID" value="NZ_STGX01000026.1"/>
</dbReference>
<name>A0A4S8NXS9_9ACTN</name>
<feature type="transmembrane region" description="Helical" evidence="1">
    <location>
        <begin position="43"/>
        <end position="60"/>
    </location>
</feature>